<feature type="region of interest" description="Disordered" evidence="1">
    <location>
        <begin position="435"/>
        <end position="469"/>
    </location>
</feature>
<dbReference type="InterPro" id="IPR003615">
    <property type="entry name" value="HNH_nuc"/>
</dbReference>
<dbReference type="EMBL" id="QLNT01000006">
    <property type="protein sequence ID" value="KAF3073457.1"/>
    <property type="molecule type" value="Genomic_DNA"/>
</dbReference>
<name>A0A9P5CGL0_9HYPO</name>
<feature type="compositionally biased region" description="Acidic residues" evidence="1">
    <location>
        <begin position="444"/>
        <end position="469"/>
    </location>
</feature>
<dbReference type="Proteomes" id="UP000801864">
    <property type="component" value="Unassembled WGS sequence"/>
</dbReference>
<protein>
    <recommendedName>
        <fullName evidence="2">HNH nuclease domain-containing protein</fullName>
    </recommendedName>
</protein>
<reference evidence="3 4" key="1">
    <citation type="submission" date="2018-06" db="EMBL/GenBank/DDBJ databases">
        <title>Genome analysis of cellulolytic fungus Trichoderma lentiforme CFAM-422.</title>
        <authorList>
            <person name="Steindorff A.S."/>
            <person name="Formighieri E.F."/>
            <person name="Midorikawa G.E.O."/>
            <person name="Tamietti M.S."/>
            <person name="Ramos E.Z."/>
            <person name="Silva A.S."/>
            <person name="Bon E.P.S."/>
            <person name="Mendes T.D."/>
            <person name="Damaso M.C.T."/>
            <person name="Favaro L.C.L."/>
        </authorList>
    </citation>
    <scope>NUCLEOTIDE SEQUENCE [LARGE SCALE GENOMIC DNA]</scope>
    <source>
        <strain evidence="3 4">CFAM-422</strain>
    </source>
</reference>
<evidence type="ECO:0000313" key="3">
    <source>
        <dbReference type="EMBL" id="KAF3073457.1"/>
    </source>
</evidence>
<dbReference type="AlphaFoldDB" id="A0A9P5CGL0"/>
<comment type="caution">
    <text evidence="3">The sequence shown here is derived from an EMBL/GenBank/DDBJ whole genome shotgun (WGS) entry which is preliminary data.</text>
</comment>
<feature type="domain" description="HNH nuclease" evidence="2">
    <location>
        <begin position="215"/>
        <end position="290"/>
    </location>
</feature>
<evidence type="ECO:0000313" key="4">
    <source>
        <dbReference type="Proteomes" id="UP000801864"/>
    </source>
</evidence>
<proteinExistence type="predicted"/>
<dbReference type="Pfam" id="PF13391">
    <property type="entry name" value="HNH_2"/>
    <property type="match status" value="1"/>
</dbReference>
<evidence type="ECO:0000256" key="1">
    <source>
        <dbReference type="SAM" id="MobiDB-lite"/>
    </source>
</evidence>
<gene>
    <name evidence="3" type="ORF">CFAM422_004303</name>
</gene>
<sequence length="469" mass="53316">MDSPPPEDNILELMSNLGKTQLEKLWKLRKLTSLKEDQVQELQRLHYLYELGFLIDLAKKAPDSIHNLVCDRLDTQPVDDYVTDFEIRRGIFYRITRVACWSARGGINAALFAVLMVAPVHVLQSKLAALEDSYYDRKNQTEVDEMLSQWQITSVNGIQAFVNKGGSQKGASAAAPLMANSQPIILQPAPTAQSPNHTQMSEAVKLCKRRDNNRCCFTSMSDAHEAYIFPLDGTENTTMITDMLEMFWDADTVMQLVPLIRDRNVMESPQNLISMNGQLHTWFDDCKMALKPIGETENGVVVQFYWLREGNYTPNSVEADFATFTTQSGIGQGKSWGYKIAHRRSGLMIDTGQTFTLKSDNPAHRPNFQLFKMSWDLRRVAAICGAAVGEPWEESDDEKYMDYYSEDETCSSVSEENNYPEVLRWREEVEGGIEIETDVKIETDVEIETDDEMETDEDEQPGDDFEEPS</sequence>
<organism evidence="3 4">
    <name type="scientific">Trichoderma lentiforme</name>
    <dbReference type="NCBI Taxonomy" id="1567552"/>
    <lineage>
        <taxon>Eukaryota</taxon>
        <taxon>Fungi</taxon>
        <taxon>Dikarya</taxon>
        <taxon>Ascomycota</taxon>
        <taxon>Pezizomycotina</taxon>
        <taxon>Sordariomycetes</taxon>
        <taxon>Hypocreomycetidae</taxon>
        <taxon>Hypocreales</taxon>
        <taxon>Hypocreaceae</taxon>
        <taxon>Trichoderma</taxon>
    </lineage>
</organism>
<keyword evidence="4" id="KW-1185">Reference proteome</keyword>
<accession>A0A9P5CGL0</accession>
<evidence type="ECO:0000259" key="2">
    <source>
        <dbReference type="Pfam" id="PF13391"/>
    </source>
</evidence>